<dbReference type="GO" id="GO:0046872">
    <property type="term" value="F:metal ion binding"/>
    <property type="evidence" value="ECO:0007669"/>
    <property type="project" value="InterPro"/>
</dbReference>
<proteinExistence type="predicted"/>
<evidence type="ECO:0008006" key="2">
    <source>
        <dbReference type="Google" id="ProtNLM"/>
    </source>
</evidence>
<dbReference type="InterPro" id="IPR011249">
    <property type="entry name" value="Metalloenz_LuxS/M16"/>
</dbReference>
<dbReference type="EMBL" id="BARS01025720">
    <property type="protein sequence ID" value="GAG07370.1"/>
    <property type="molecule type" value="Genomic_DNA"/>
</dbReference>
<reference evidence="1" key="1">
    <citation type="journal article" date="2014" name="Front. Microbiol.">
        <title>High frequency of phylogenetically diverse reductive dehalogenase-homologous genes in deep subseafloor sedimentary metagenomes.</title>
        <authorList>
            <person name="Kawai M."/>
            <person name="Futagami T."/>
            <person name="Toyoda A."/>
            <person name="Takaki Y."/>
            <person name="Nishi S."/>
            <person name="Hori S."/>
            <person name="Arai W."/>
            <person name="Tsubouchi T."/>
            <person name="Morono Y."/>
            <person name="Uchiyama I."/>
            <person name="Ito T."/>
            <person name="Fujiyama A."/>
            <person name="Inagaki F."/>
            <person name="Takami H."/>
        </authorList>
    </citation>
    <scope>NUCLEOTIDE SEQUENCE</scope>
    <source>
        <strain evidence="1">Expedition CK06-06</strain>
    </source>
</reference>
<organism evidence="1">
    <name type="scientific">marine sediment metagenome</name>
    <dbReference type="NCBI Taxonomy" id="412755"/>
    <lineage>
        <taxon>unclassified sequences</taxon>
        <taxon>metagenomes</taxon>
        <taxon>ecological metagenomes</taxon>
    </lineage>
</organism>
<evidence type="ECO:0000313" key="1">
    <source>
        <dbReference type="EMBL" id="GAG07370.1"/>
    </source>
</evidence>
<sequence length="69" mass="7933">LNFMDKVKKGIEKVSKKDIRRVAQKYLRPDKVQILVVGKKESFDKPLSTLGEVNVIDIKIPPLKSKKKK</sequence>
<protein>
    <recommendedName>
        <fullName evidence="2">Peptidase M16 C-terminal domain-containing protein</fullName>
    </recommendedName>
</protein>
<dbReference type="AlphaFoldDB" id="X0UNV4"/>
<dbReference type="SUPFAM" id="SSF63411">
    <property type="entry name" value="LuxS/MPP-like metallohydrolase"/>
    <property type="match status" value="1"/>
</dbReference>
<accession>X0UNV4</accession>
<comment type="caution">
    <text evidence="1">The sequence shown here is derived from an EMBL/GenBank/DDBJ whole genome shotgun (WGS) entry which is preliminary data.</text>
</comment>
<dbReference type="Gene3D" id="3.30.830.10">
    <property type="entry name" value="Metalloenzyme, LuxS/M16 peptidase-like"/>
    <property type="match status" value="1"/>
</dbReference>
<gene>
    <name evidence="1" type="ORF">S01H1_40605</name>
</gene>
<name>X0UNV4_9ZZZZ</name>
<feature type="non-terminal residue" evidence="1">
    <location>
        <position position="1"/>
    </location>
</feature>